<sequence>MISFLESPIQYEDINVNFNDLNEVRNENTNIEENEFNLENIADLGADLNDLMNDNDENTFGISLYEDLIDINSIEVVKNNSNIQKTVESEVTLKSKIETSLVIYKVNFERTNTTVICEEKNVNFGFSNDLIGTGTLILEKIEDPDVFTLTWEGKLLEFFVNNQQKDQETSKYSFLLRYIIDINLKVIQDEEFFVFIKSDFQLENETIFLQFSFNTEEKANFWYENLSKYKQLTIKKSNIKENDHYNVQQNQLKISKEYPADYLMNDQKHTILLSSNSQAPKISIPFFRDNKRSKKNSNISNSLSYHHSENLFPLIKHEDKVFIENQIKNLIYSTVNNDHQHFNFNNISSFDIESNKSVIQQKCSFIKFVVNSIQTNNMENKFLSLSNSTLSKPFKSSSSCENTHCSQISKENNVNNLQSQLFTCPICYESYDYNDIITLQPCGHQLCFNCEYKLVDSKCPWDRYKYTIKH</sequence>
<comment type="caution">
    <text evidence="3">The sequence shown here is derived from an EMBL/GenBank/DDBJ whole genome shotgun (WGS) entry which is preliminary data.</text>
</comment>
<name>A0A1J4MCP0_9CRYT</name>
<keyword evidence="1" id="KW-0479">Metal-binding</keyword>
<accession>A0A1J4MCP0</accession>
<keyword evidence="1" id="KW-0862">Zinc</keyword>
<proteinExistence type="predicted"/>
<feature type="domain" description="RING-type" evidence="2">
    <location>
        <begin position="424"/>
        <end position="463"/>
    </location>
</feature>
<keyword evidence="4" id="KW-1185">Reference proteome</keyword>
<dbReference type="RefSeq" id="XP_028873573.1">
    <property type="nucleotide sequence ID" value="XM_029018346.1"/>
</dbReference>
<dbReference type="Proteomes" id="UP000186176">
    <property type="component" value="Unassembled WGS sequence"/>
</dbReference>
<dbReference type="PROSITE" id="PS50089">
    <property type="entry name" value="ZF_RING_2"/>
    <property type="match status" value="1"/>
</dbReference>
<protein>
    <submittedName>
        <fullName evidence="3">RING domain-containing protein</fullName>
    </submittedName>
</protein>
<dbReference type="Gene3D" id="3.30.40.10">
    <property type="entry name" value="Zinc/RING finger domain, C3HC4 (zinc finger)"/>
    <property type="match status" value="1"/>
</dbReference>
<dbReference type="InterPro" id="IPR001841">
    <property type="entry name" value="Znf_RING"/>
</dbReference>
<dbReference type="InterPro" id="IPR013083">
    <property type="entry name" value="Znf_RING/FYVE/PHD"/>
</dbReference>
<evidence type="ECO:0000259" key="2">
    <source>
        <dbReference type="PROSITE" id="PS50089"/>
    </source>
</evidence>
<keyword evidence="1" id="KW-0863">Zinc-finger</keyword>
<evidence type="ECO:0000313" key="4">
    <source>
        <dbReference type="Proteomes" id="UP000186176"/>
    </source>
</evidence>
<dbReference type="VEuPathDB" id="CryptoDB:cubi_01334"/>
<gene>
    <name evidence="3" type="ORF">cubi_01334</name>
</gene>
<reference evidence="3 4" key="1">
    <citation type="submission" date="2016-10" db="EMBL/GenBank/DDBJ databases">
        <title>Reductive evolution of mitochondrial metabolism and differential evolution of invasion-related proteins in Cryptosporidium.</title>
        <authorList>
            <person name="Liu S."/>
            <person name="Roellig D.M."/>
            <person name="Guo Y."/>
            <person name="Li N."/>
            <person name="Frace M.A."/>
            <person name="Tang K."/>
            <person name="Zhang L."/>
            <person name="Feng Y."/>
            <person name="Xiao L."/>
        </authorList>
    </citation>
    <scope>NUCLEOTIDE SEQUENCE [LARGE SCALE GENOMIC DNA]</scope>
    <source>
        <strain evidence="3">39726</strain>
    </source>
</reference>
<dbReference type="GO" id="GO:0008270">
    <property type="term" value="F:zinc ion binding"/>
    <property type="evidence" value="ECO:0007669"/>
    <property type="project" value="UniProtKB-KW"/>
</dbReference>
<dbReference type="OrthoDB" id="344146at2759"/>
<dbReference type="GeneID" id="39978125"/>
<dbReference type="AlphaFoldDB" id="A0A1J4MCP0"/>
<dbReference type="SUPFAM" id="SSF57850">
    <property type="entry name" value="RING/U-box"/>
    <property type="match status" value="1"/>
</dbReference>
<evidence type="ECO:0000256" key="1">
    <source>
        <dbReference type="PROSITE-ProRule" id="PRU00175"/>
    </source>
</evidence>
<evidence type="ECO:0000313" key="3">
    <source>
        <dbReference type="EMBL" id="OII72001.1"/>
    </source>
</evidence>
<dbReference type="EMBL" id="LRBP01000025">
    <property type="protein sequence ID" value="OII72001.1"/>
    <property type="molecule type" value="Genomic_DNA"/>
</dbReference>
<organism evidence="3 4">
    <name type="scientific">Cryptosporidium ubiquitum</name>
    <dbReference type="NCBI Taxonomy" id="857276"/>
    <lineage>
        <taxon>Eukaryota</taxon>
        <taxon>Sar</taxon>
        <taxon>Alveolata</taxon>
        <taxon>Apicomplexa</taxon>
        <taxon>Conoidasida</taxon>
        <taxon>Coccidia</taxon>
        <taxon>Eucoccidiorida</taxon>
        <taxon>Eimeriorina</taxon>
        <taxon>Cryptosporidiidae</taxon>
        <taxon>Cryptosporidium</taxon>
    </lineage>
</organism>